<dbReference type="GO" id="GO:0003964">
    <property type="term" value="F:RNA-directed DNA polymerase activity"/>
    <property type="evidence" value="ECO:0007669"/>
    <property type="project" value="UniProtKB-KW"/>
</dbReference>
<accession>A0A388JYR7</accession>
<keyword evidence="6" id="KW-0695">RNA-directed DNA polymerase</keyword>
<dbReference type="PANTHER" id="PTHR37984">
    <property type="entry name" value="PROTEIN CBG26694"/>
    <property type="match status" value="1"/>
</dbReference>
<keyword evidence="5" id="KW-0378">Hydrolase</keyword>
<gene>
    <name evidence="9" type="ORF">CBR_g34287</name>
</gene>
<protein>
    <recommendedName>
        <fullName evidence="8">Reverse transcriptase RNase H-like domain-containing protein</fullName>
    </recommendedName>
</protein>
<dbReference type="Proteomes" id="UP000265515">
    <property type="component" value="Unassembled WGS sequence"/>
</dbReference>
<organism evidence="9 10">
    <name type="scientific">Chara braunii</name>
    <name type="common">Braun's stonewort</name>
    <dbReference type="NCBI Taxonomy" id="69332"/>
    <lineage>
        <taxon>Eukaryota</taxon>
        <taxon>Viridiplantae</taxon>
        <taxon>Streptophyta</taxon>
        <taxon>Charophyceae</taxon>
        <taxon>Charales</taxon>
        <taxon>Characeae</taxon>
        <taxon>Chara</taxon>
    </lineage>
</organism>
<keyword evidence="4" id="KW-0255">Endonuclease</keyword>
<dbReference type="CDD" id="cd09274">
    <property type="entry name" value="RNase_HI_RT_Ty3"/>
    <property type="match status" value="1"/>
</dbReference>
<proteinExistence type="predicted"/>
<feature type="compositionally biased region" description="Basic and acidic residues" evidence="7">
    <location>
        <begin position="85"/>
        <end position="109"/>
    </location>
</feature>
<evidence type="ECO:0000256" key="5">
    <source>
        <dbReference type="ARBA" id="ARBA00022801"/>
    </source>
</evidence>
<evidence type="ECO:0000256" key="7">
    <source>
        <dbReference type="SAM" id="MobiDB-lite"/>
    </source>
</evidence>
<dbReference type="InterPro" id="IPR041373">
    <property type="entry name" value="RT_RNaseH"/>
</dbReference>
<evidence type="ECO:0000256" key="6">
    <source>
        <dbReference type="ARBA" id="ARBA00022918"/>
    </source>
</evidence>
<dbReference type="Pfam" id="PF17917">
    <property type="entry name" value="RT_RNaseH"/>
    <property type="match status" value="1"/>
</dbReference>
<feature type="domain" description="Reverse transcriptase RNase H-like" evidence="8">
    <location>
        <begin position="643"/>
        <end position="740"/>
    </location>
</feature>
<keyword evidence="1" id="KW-0808">Transferase</keyword>
<dbReference type="InterPro" id="IPR043128">
    <property type="entry name" value="Rev_trsase/Diguanyl_cyclase"/>
</dbReference>
<evidence type="ECO:0000256" key="1">
    <source>
        <dbReference type="ARBA" id="ARBA00022679"/>
    </source>
</evidence>
<reference evidence="9 10" key="1">
    <citation type="journal article" date="2018" name="Cell">
        <title>The Chara Genome: Secondary Complexity and Implications for Plant Terrestrialization.</title>
        <authorList>
            <person name="Nishiyama T."/>
            <person name="Sakayama H."/>
            <person name="Vries J.D."/>
            <person name="Buschmann H."/>
            <person name="Saint-Marcoux D."/>
            <person name="Ullrich K.K."/>
            <person name="Haas F.B."/>
            <person name="Vanderstraeten L."/>
            <person name="Becker D."/>
            <person name="Lang D."/>
            <person name="Vosolsobe S."/>
            <person name="Rombauts S."/>
            <person name="Wilhelmsson P.K.I."/>
            <person name="Janitza P."/>
            <person name="Kern R."/>
            <person name="Heyl A."/>
            <person name="Rumpler F."/>
            <person name="Villalobos L.I.A.C."/>
            <person name="Clay J.M."/>
            <person name="Skokan R."/>
            <person name="Toyoda A."/>
            <person name="Suzuki Y."/>
            <person name="Kagoshima H."/>
            <person name="Schijlen E."/>
            <person name="Tajeshwar N."/>
            <person name="Catarino B."/>
            <person name="Hetherington A.J."/>
            <person name="Saltykova A."/>
            <person name="Bonnot C."/>
            <person name="Breuninger H."/>
            <person name="Symeonidi A."/>
            <person name="Radhakrishnan G.V."/>
            <person name="Van Nieuwerburgh F."/>
            <person name="Deforce D."/>
            <person name="Chang C."/>
            <person name="Karol K.G."/>
            <person name="Hedrich R."/>
            <person name="Ulvskov P."/>
            <person name="Glockner G."/>
            <person name="Delwiche C.F."/>
            <person name="Petrasek J."/>
            <person name="Van de Peer Y."/>
            <person name="Friml J."/>
            <person name="Beilby M."/>
            <person name="Dolan L."/>
            <person name="Kohara Y."/>
            <person name="Sugano S."/>
            <person name="Fujiyama A."/>
            <person name="Delaux P.-M."/>
            <person name="Quint M."/>
            <person name="TheiBen G."/>
            <person name="Hagemann M."/>
            <person name="Harholt J."/>
            <person name="Dunand C."/>
            <person name="Zachgo S."/>
            <person name="Langdale J."/>
            <person name="Maumus F."/>
            <person name="Straeten D.V.D."/>
            <person name="Gould S.B."/>
            <person name="Rensing S.A."/>
        </authorList>
    </citation>
    <scope>NUCLEOTIDE SEQUENCE [LARGE SCALE GENOMIC DNA]</scope>
    <source>
        <strain evidence="9 10">S276</strain>
    </source>
</reference>
<keyword evidence="2" id="KW-0548">Nucleotidyltransferase</keyword>
<dbReference type="GO" id="GO:0004519">
    <property type="term" value="F:endonuclease activity"/>
    <property type="evidence" value="ECO:0007669"/>
    <property type="project" value="UniProtKB-KW"/>
</dbReference>
<sequence length="741" mass="84922">MVVLRSGKSTTPYTKEQEEKVAAILREKKEKMENGELIKQAKMLAMMEEQKAKQKQMEEFQKWKKEHEEKLAAIESETEEEVEVPLERRGRTEERGESSGARETEAQMEADAKMERLVNEWVAKLALGEEDEALLFAPQAEWEQFARELEGEENPMKRQAMEEDKKLEWKLHLARKRKRRLEAAEKVEEDSRAAEVEHGKLAAQIDLQRKVEILSQSVEVPRIVGPKEEEARPRRKRVKVKFPDHYSGKAGEDFDNWEANVNSYVHLQNIAPEDQVLVAFHGLKDEATNFARSLALAAKCENDMVTYSILTPLSEFLSALRERFTDVTRGLRASDKLQTVHTRQWKSARAMKTAMDELVAVPGHGVIEPQLVQLFYRTMPEKLHGHFFDRKQQPNMTYDTLSREVVAFEARSMPVTTFWHKDLAKGKKWKGHTITSQVKAKDSLILTLDEGGLEEVPYSELERGLDEEDSGTGQGRTYAAVAVGGSRKGKEGAKAKGARPLVVEGKAARGLARGETAKQEDGVKVLEKLREDNFKINAKKCEWAKTQVLYLGHALDGDGIKPEDSKIAAIRDWLTPHTLTELRSFLGLENYFRKFVRNFSTVATPLRRLLKKEAIWKWDKDCTSALKKLKRALIEYIILKVADLSLPFVVTTDANQYDIGTVLQQDDGNGYRPVEFMSARMPSEKVATSTYERELYTLRQALDHWKHYLLGRHFKVYSDHETLRWLKTQAKMTPKLTRWAA</sequence>
<evidence type="ECO:0000256" key="4">
    <source>
        <dbReference type="ARBA" id="ARBA00022759"/>
    </source>
</evidence>
<evidence type="ECO:0000256" key="3">
    <source>
        <dbReference type="ARBA" id="ARBA00022722"/>
    </source>
</evidence>
<evidence type="ECO:0000313" key="9">
    <source>
        <dbReference type="EMBL" id="GBG62915.1"/>
    </source>
</evidence>
<dbReference type="GO" id="GO:0016787">
    <property type="term" value="F:hydrolase activity"/>
    <property type="evidence" value="ECO:0007669"/>
    <property type="project" value="UniProtKB-KW"/>
</dbReference>
<evidence type="ECO:0000256" key="2">
    <source>
        <dbReference type="ARBA" id="ARBA00022695"/>
    </source>
</evidence>
<keyword evidence="10" id="KW-1185">Reference proteome</keyword>
<dbReference type="AlphaFoldDB" id="A0A388JYR7"/>
<dbReference type="Gene3D" id="3.30.70.270">
    <property type="match status" value="2"/>
</dbReference>
<dbReference type="FunFam" id="3.30.70.270:FF:000026">
    <property type="entry name" value="Transposon Ty3-G Gag-Pol polyprotein"/>
    <property type="match status" value="1"/>
</dbReference>
<name>A0A388JYR7_CHABU</name>
<feature type="region of interest" description="Disordered" evidence="7">
    <location>
        <begin position="71"/>
        <end position="109"/>
    </location>
</feature>
<dbReference type="OrthoDB" id="1909920at2759"/>
<dbReference type="InterPro" id="IPR050951">
    <property type="entry name" value="Retrovirus_Pol_polyprotein"/>
</dbReference>
<dbReference type="PANTHER" id="PTHR37984:SF5">
    <property type="entry name" value="PROTEIN NYNRIN-LIKE"/>
    <property type="match status" value="1"/>
</dbReference>
<dbReference type="Gramene" id="GBG62915">
    <property type="protein sequence ID" value="GBG62915"/>
    <property type="gene ID" value="CBR_g34287"/>
</dbReference>
<evidence type="ECO:0000313" key="10">
    <source>
        <dbReference type="Proteomes" id="UP000265515"/>
    </source>
</evidence>
<dbReference type="SUPFAM" id="SSF56672">
    <property type="entry name" value="DNA/RNA polymerases"/>
    <property type="match status" value="1"/>
</dbReference>
<comment type="caution">
    <text evidence="9">The sequence shown here is derived from an EMBL/GenBank/DDBJ whole genome shotgun (WGS) entry which is preliminary data.</text>
</comment>
<evidence type="ECO:0000259" key="8">
    <source>
        <dbReference type="Pfam" id="PF17917"/>
    </source>
</evidence>
<dbReference type="EMBL" id="BFEA01000033">
    <property type="protein sequence ID" value="GBG62915.1"/>
    <property type="molecule type" value="Genomic_DNA"/>
</dbReference>
<keyword evidence="3" id="KW-0540">Nuclease</keyword>
<dbReference type="InterPro" id="IPR043502">
    <property type="entry name" value="DNA/RNA_pol_sf"/>
</dbReference>